<proteinExistence type="predicted"/>
<evidence type="ECO:0008006" key="4">
    <source>
        <dbReference type="Google" id="ProtNLM"/>
    </source>
</evidence>
<keyword evidence="3" id="KW-1185">Reference proteome</keyword>
<dbReference type="AlphaFoldDB" id="G7ZUX4"/>
<sequence length="110" mass="12751">MDASFLIHCAMYSREILLYEPSRREFNKLIKFISSIPSRCWPSVSFWDMYSPNSNTWRTIDVDMLRSSDNVDVHMDGVCHSWAQREAYAYLVSFDLAAVANSMKITPITT</sequence>
<evidence type="ECO:0000313" key="3">
    <source>
        <dbReference type="Proteomes" id="UP000002051"/>
    </source>
</evidence>
<evidence type="ECO:0000313" key="2">
    <source>
        <dbReference type="EnsemblPlants" id="KEH27925"/>
    </source>
</evidence>
<evidence type="ECO:0000313" key="1">
    <source>
        <dbReference type="EMBL" id="KEH27925.1"/>
    </source>
</evidence>
<accession>G7ZUX4</accession>
<dbReference type="EnsemblPlants" id="KEH27925">
    <property type="protein sequence ID" value="KEH27925"/>
    <property type="gene ID" value="MTR_5g049510"/>
</dbReference>
<dbReference type="Proteomes" id="UP000002051">
    <property type="component" value="Chromosome 5"/>
</dbReference>
<dbReference type="EMBL" id="CM001221">
    <property type="protein sequence ID" value="KEH27925.1"/>
    <property type="molecule type" value="Genomic_DNA"/>
</dbReference>
<name>G7ZUX4_MEDTR</name>
<organism evidence="1 3">
    <name type="scientific">Medicago truncatula</name>
    <name type="common">Barrel medic</name>
    <name type="synonym">Medicago tribuloides</name>
    <dbReference type="NCBI Taxonomy" id="3880"/>
    <lineage>
        <taxon>Eukaryota</taxon>
        <taxon>Viridiplantae</taxon>
        <taxon>Streptophyta</taxon>
        <taxon>Embryophyta</taxon>
        <taxon>Tracheophyta</taxon>
        <taxon>Spermatophyta</taxon>
        <taxon>Magnoliopsida</taxon>
        <taxon>eudicotyledons</taxon>
        <taxon>Gunneridae</taxon>
        <taxon>Pentapetalae</taxon>
        <taxon>rosids</taxon>
        <taxon>fabids</taxon>
        <taxon>Fabales</taxon>
        <taxon>Fabaceae</taxon>
        <taxon>Papilionoideae</taxon>
        <taxon>50 kb inversion clade</taxon>
        <taxon>NPAAA clade</taxon>
        <taxon>Hologalegina</taxon>
        <taxon>IRL clade</taxon>
        <taxon>Trifolieae</taxon>
        <taxon>Medicago</taxon>
    </lineage>
</organism>
<reference evidence="1 3" key="1">
    <citation type="journal article" date="2011" name="Nature">
        <title>The Medicago genome provides insight into the evolution of rhizobial symbioses.</title>
        <authorList>
            <person name="Young N.D."/>
            <person name="Debelle F."/>
            <person name="Oldroyd G.E."/>
            <person name="Geurts R."/>
            <person name="Cannon S.B."/>
            <person name="Udvardi M.K."/>
            <person name="Benedito V.A."/>
            <person name="Mayer K.F."/>
            <person name="Gouzy J."/>
            <person name="Schoof H."/>
            <person name="Van de Peer Y."/>
            <person name="Proost S."/>
            <person name="Cook D.R."/>
            <person name="Meyers B.C."/>
            <person name="Spannagl M."/>
            <person name="Cheung F."/>
            <person name="De Mita S."/>
            <person name="Krishnakumar V."/>
            <person name="Gundlach H."/>
            <person name="Zhou S."/>
            <person name="Mudge J."/>
            <person name="Bharti A.K."/>
            <person name="Murray J.D."/>
            <person name="Naoumkina M.A."/>
            <person name="Rosen B."/>
            <person name="Silverstein K.A."/>
            <person name="Tang H."/>
            <person name="Rombauts S."/>
            <person name="Zhao P.X."/>
            <person name="Zhou P."/>
            <person name="Barbe V."/>
            <person name="Bardou P."/>
            <person name="Bechner M."/>
            <person name="Bellec A."/>
            <person name="Berger A."/>
            <person name="Berges H."/>
            <person name="Bidwell S."/>
            <person name="Bisseling T."/>
            <person name="Choisne N."/>
            <person name="Couloux A."/>
            <person name="Denny R."/>
            <person name="Deshpande S."/>
            <person name="Dai X."/>
            <person name="Doyle J.J."/>
            <person name="Dudez A.M."/>
            <person name="Farmer A.D."/>
            <person name="Fouteau S."/>
            <person name="Franken C."/>
            <person name="Gibelin C."/>
            <person name="Gish J."/>
            <person name="Goldstein S."/>
            <person name="Gonzalez A.J."/>
            <person name="Green P.J."/>
            <person name="Hallab A."/>
            <person name="Hartog M."/>
            <person name="Hua A."/>
            <person name="Humphray S.J."/>
            <person name="Jeong D.H."/>
            <person name="Jing Y."/>
            <person name="Jocker A."/>
            <person name="Kenton S.M."/>
            <person name="Kim D.J."/>
            <person name="Klee K."/>
            <person name="Lai H."/>
            <person name="Lang C."/>
            <person name="Lin S."/>
            <person name="Macmil S.L."/>
            <person name="Magdelenat G."/>
            <person name="Matthews L."/>
            <person name="McCorrison J."/>
            <person name="Monaghan E.L."/>
            <person name="Mun J.H."/>
            <person name="Najar F.Z."/>
            <person name="Nicholson C."/>
            <person name="Noirot C."/>
            <person name="O'Bleness M."/>
            <person name="Paule C.R."/>
            <person name="Poulain J."/>
            <person name="Prion F."/>
            <person name="Qin B."/>
            <person name="Qu C."/>
            <person name="Retzel E.F."/>
            <person name="Riddle C."/>
            <person name="Sallet E."/>
            <person name="Samain S."/>
            <person name="Samson N."/>
            <person name="Sanders I."/>
            <person name="Saurat O."/>
            <person name="Scarpelli C."/>
            <person name="Schiex T."/>
            <person name="Segurens B."/>
            <person name="Severin A.J."/>
            <person name="Sherrier D.J."/>
            <person name="Shi R."/>
            <person name="Sims S."/>
            <person name="Singer S.R."/>
            <person name="Sinharoy S."/>
            <person name="Sterck L."/>
            <person name="Viollet A."/>
            <person name="Wang B.B."/>
            <person name="Wang K."/>
            <person name="Wang M."/>
            <person name="Wang X."/>
            <person name="Warfsmann J."/>
            <person name="Weissenbach J."/>
            <person name="White D.D."/>
            <person name="White J.D."/>
            <person name="Wiley G.B."/>
            <person name="Wincker P."/>
            <person name="Xing Y."/>
            <person name="Yang L."/>
            <person name="Yao Z."/>
            <person name="Ying F."/>
            <person name="Zhai J."/>
            <person name="Zhou L."/>
            <person name="Zuber A."/>
            <person name="Denarie J."/>
            <person name="Dixon R.A."/>
            <person name="May G.D."/>
            <person name="Schwartz D.C."/>
            <person name="Rogers J."/>
            <person name="Quetier F."/>
            <person name="Town C.D."/>
            <person name="Roe B.A."/>
        </authorList>
    </citation>
    <scope>NUCLEOTIDE SEQUENCE [LARGE SCALE GENOMIC DNA]</scope>
    <source>
        <strain evidence="1">A17</strain>
        <strain evidence="2 3">cv. Jemalong A17</strain>
    </source>
</reference>
<gene>
    <name evidence="1" type="ordered locus">MTR_5g049510</name>
</gene>
<reference evidence="1 3" key="2">
    <citation type="journal article" date="2014" name="BMC Genomics">
        <title>An improved genome release (version Mt4.0) for the model legume Medicago truncatula.</title>
        <authorList>
            <person name="Tang H."/>
            <person name="Krishnakumar V."/>
            <person name="Bidwell S."/>
            <person name="Rosen B."/>
            <person name="Chan A."/>
            <person name="Zhou S."/>
            <person name="Gentzbittel L."/>
            <person name="Childs K.L."/>
            <person name="Yandell M."/>
            <person name="Gundlach H."/>
            <person name="Mayer K.F."/>
            <person name="Schwartz D.C."/>
            <person name="Town C.D."/>
        </authorList>
    </citation>
    <scope>GENOME REANNOTATION</scope>
    <source>
        <strain evidence="1">A17</strain>
        <strain evidence="2 3">cv. Jemalong A17</strain>
    </source>
</reference>
<dbReference type="PaxDb" id="3880-AES83012"/>
<protein>
    <recommendedName>
        <fullName evidence="4">F-box protein interaction domain protein</fullName>
    </recommendedName>
</protein>
<dbReference type="HOGENOM" id="CLU_2174749_0_0_1"/>
<reference evidence="2" key="3">
    <citation type="submission" date="2015-04" db="UniProtKB">
        <authorList>
            <consortium name="EnsemblPlants"/>
        </authorList>
    </citation>
    <scope>IDENTIFICATION</scope>
    <source>
        <strain evidence="2">cv. Jemalong A17</strain>
    </source>
</reference>